<keyword evidence="4" id="KW-1185">Reference proteome</keyword>
<protein>
    <submittedName>
        <fullName evidence="3">Uncharacterized protein</fullName>
    </submittedName>
</protein>
<proteinExistence type="predicted"/>
<evidence type="ECO:0000256" key="1">
    <source>
        <dbReference type="SAM" id="Coils"/>
    </source>
</evidence>
<reference evidence="4" key="1">
    <citation type="submission" date="2016-02" db="EMBL/GenBank/DDBJ databases">
        <authorList>
            <person name="liu f."/>
        </authorList>
    </citation>
    <scope>NUCLEOTIDE SEQUENCE [LARGE SCALE GENOMIC DNA]</scope>
</reference>
<sequence length="166" mass="18324">MQWVPGQPPEASSRAIGIGSDAMPGCLFLPYPTMEGLLPRREWLKLWPVALLILLANVVKSMVDLTEPKRPSNGIPQPRQYEQHPPPGPSHPMPAVPPELREWLTTPLQPAVILAGVGLIMKRIDDLRDSVNKRIDDLRADNQRLDGKVDCLVEALLAAKALTPKP</sequence>
<dbReference type="EMBL" id="FITM01000143">
    <property type="protein sequence ID" value="SAY39214.1"/>
    <property type="molecule type" value="Genomic_DNA"/>
</dbReference>
<gene>
    <name evidence="3" type="ORF">FLM9_1284</name>
</gene>
<keyword evidence="1" id="KW-0175">Coiled coil</keyword>
<organism evidence="3 4">
    <name type="scientific">Candidatus Synechococcus spongiarum</name>
    <dbReference type="NCBI Taxonomy" id="431041"/>
    <lineage>
        <taxon>Bacteria</taxon>
        <taxon>Bacillati</taxon>
        <taxon>Cyanobacteriota</taxon>
        <taxon>Cyanophyceae</taxon>
        <taxon>Synechococcales</taxon>
        <taxon>Synechococcaceae</taxon>
        <taxon>Synechococcus</taxon>
    </lineage>
</organism>
<feature type="compositionally biased region" description="Pro residues" evidence="2">
    <location>
        <begin position="84"/>
        <end position="95"/>
    </location>
</feature>
<evidence type="ECO:0000256" key="2">
    <source>
        <dbReference type="SAM" id="MobiDB-lite"/>
    </source>
</evidence>
<name>A0A165AGI1_9SYNE</name>
<dbReference type="Proteomes" id="UP000182631">
    <property type="component" value="Unassembled WGS sequence"/>
</dbReference>
<evidence type="ECO:0000313" key="4">
    <source>
        <dbReference type="Proteomes" id="UP000182631"/>
    </source>
</evidence>
<evidence type="ECO:0000313" key="3">
    <source>
        <dbReference type="EMBL" id="SAY39214.1"/>
    </source>
</evidence>
<dbReference type="AlphaFoldDB" id="A0A165AGI1"/>
<feature type="coiled-coil region" evidence="1">
    <location>
        <begin position="121"/>
        <end position="155"/>
    </location>
</feature>
<accession>A0A165AGI1</accession>
<feature type="region of interest" description="Disordered" evidence="2">
    <location>
        <begin position="68"/>
        <end position="95"/>
    </location>
</feature>